<dbReference type="Pfam" id="PF16087">
    <property type="entry name" value="DUF4817"/>
    <property type="match status" value="1"/>
</dbReference>
<feature type="domain" description="DUF4817" evidence="1">
    <location>
        <begin position="63"/>
        <end position="112"/>
    </location>
</feature>
<reference evidence="2 3" key="1">
    <citation type="journal article" date="2022" name="Allergy">
        <title>Genome assembly and annotation of Periplaneta americana reveal a comprehensive cockroach allergen profile.</title>
        <authorList>
            <person name="Wang L."/>
            <person name="Xiong Q."/>
            <person name="Saelim N."/>
            <person name="Wang L."/>
            <person name="Nong W."/>
            <person name="Wan A.T."/>
            <person name="Shi M."/>
            <person name="Liu X."/>
            <person name="Cao Q."/>
            <person name="Hui J.H.L."/>
            <person name="Sookrung N."/>
            <person name="Leung T.F."/>
            <person name="Tungtrongchitr A."/>
            <person name="Tsui S.K.W."/>
        </authorList>
    </citation>
    <scope>NUCLEOTIDE SEQUENCE [LARGE SCALE GENOMIC DNA]</scope>
    <source>
        <strain evidence="2">PWHHKU_190912</strain>
    </source>
</reference>
<accession>A0ABQ8RXL8</accession>
<dbReference type="EMBL" id="JAJSOF020000040">
    <property type="protein sequence ID" value="KAJ4426380.1"/>
    <property type="molecule type" value="Genomic_DNA"/>
</dbReference>
<gene>
    <name evidence="2" type="ORF">ANN_27194</name>
</gene>
<evidence type="ECO:0000313" key="3">
    <source>
        <dbReference type="Proteomes" id="UP001148838"/>
    </source>
</evidence>
<evidence type="ECO:0000259" key="1">
    <source>
        <dbReference type="Pfam" id="PF16087"/>
    </source>
</evidence>
<proteinExistence type="predicted"/>
<organism evidence="2 3">
    <name type="scientific">Periplaneta americana</name>
    <name type="common">American cockroach</name>
    <name type="synonym">Blatta americana</name>
    <dbReference type="NCBI Taxonomy" id="6978"/>
    <lineage>
        <taxon>Eukaryota</taxon>
        <taxon>Metazoa</taxon>
        <taxon>Ecdysozoa</taxon>
        <taxon>Arthropoda</taxon>
        <taxon>Hexapoda</taxon>
        <taxon>Insecta</taxon>
        <taxon>Pterygota</taxon>
        <taxon>Neoptera</taxon>
        <taxon>Polyneoptera</taxon>
        <taxon>Dictyoptera</taxon>
        <taxon>Blattodea</taxon>
        <taxon>Blattoidea</taxon>
        <taxon>Blattidae</taxon>
        <taxon>Blattinae</taxon>
        <taxon>Periplaneta</taxon>
    </lineage>
</organism>
<name>A0ABQ8RXL8_PERAM</name>
<dbReference type="InterPro" id="IPR032135">
    <property type="entry name" value="DUF4817"/>
</dbReference>
<sequence length="280" mass="32601">MSLKMHRKVQNPLFKMDHADDLNLGYTSGSDDIYRSDDSEEISDTPPPKVKQEPHYVKKIVLQRIKIVLFYAETKSLIQMKRQYRRFFNCRKAPTSGSILQVVRKFKENGTVLNLNSEFRVELNNIVVDIKLRRLEWLGHVARMENNRTPKALLDALPVGRRKVGRPKLRWLDDVQADLTKVGIRRWRTRALDRKMANKIIHLINFSNRAYLSVDEIVRAFTDFSGRHVILKILDAKGIRLPFSEIERRKESTIFEALDGSYKGQSGEGDIPILWRCLAK</sequence>
<dbReference type="Proteomes" id="UP001148838">
    <property type="component" value="Unassembled WGS sequence"/>
</dbReference>
<protein>
    <recommendedName>
        <fullName evidence="1">DUF4817 domain-containing protein</fullName>
    </recommendedName>
</protein>
<comment type="caution">
    <text evidence="2">The sequence shown here is derived from an EMBL/GenBank/DDBJ whole genome shotgun (WGS) entry which is preliminary data.</text>
</comment>
<keyword evidence="3" id="KW-1185">Reference proteome</keyword>
<evidence type="ECO:0000313" key="2">
    <source>
        <dbReference type="EMBL" id="KAJ4426380.1"/>
    </source>
</evidence>